<evidence type="ECO:0000259" key="2">
    <source>
        <dbReference type="PROSITE" id="PS51898"/>
    </source>
</evidence>
<dbReference type="GO" id="GO:0006310">
    <property type="term" value="P:DNA recombination"/>
    <property type="evidence" value="ECO:0007669"/>
    <property type="project" value="UniProtKB-KW"/>
</dbReference>
<accession>A0A859DV81</accession>
<reference evidence="4" key="2">
    <citation type="journal article" date="2021" name="Appl. Environ. Microbiol.">
        <title>Adaptability of a Caproate-Producing Bacterium Contributes to Its Dominance in an Anaerobic Fermentation System.</title>
        <authorList>
            <person name="Wang H."/>
            <person name="Gu Y."/>
            <person name="Zhou W."/>
            <person name="Zhao D."/>
            <person name="Qiao Z."/>
            <person name="Zheng J."/>
            <person name="Gao J."/>
            <person name="Chen X."/>
            <person name="Ren C."/>
            <person name="Xu Y."/>
        </authorList>
    </citation>
    <scope>NUCLEOTIDE SEQUENCE</scope>
    <source>
        <strain evidence="4">JNU-WLY1368</strain>
    </source>
</reference>
<dbReference type="Pfam" id="PF00589">
    <property type="entry name" value="Phage_integrase"/>
    <property type="match status" value="1"/>
</dbReference>
<organism evidence="3 5">
    <name type="scientific">Caproicibacterium lactatifermentans</name>
    <dbReference type="NCBI Taxonomy" id="2666138"/>
    <lineage>
        <taxon>Bacteria</taxon>
        <taxon>Bacillati</taxon>
        <taxon>Bacillota</taxon>
        <taxon>Clostridia</taxon>
        <taxon>Eubacteriales</taxon>
        <taxon>Oscillospiraceae</taxon>
        <taxon>Caproicibacterium</taxon>
    </lineage>
</organism>
<evidence type="ECO:0000313" key="4">
    <source>
        <dbReference type="EMBL" id="QKO30695.1"/>
    </source>
</evidence>
<evidence type="ECO:0000313" key="3">
    <source>
        <dbReference type="EMBL" id="QKN24233.1"/>
    </source>
</evidence>
<dbReference type="KEGG" id="clf:GJQ69_06885"/>
<dbReference type="Proteomes" id="UP000501316">
    <property type="component" value="Chromosome"/>
</dbReference>
<dbReference type="GO" id="GO:0003677">
    <property type="term" value="F:DNA binding"/>
    <property type="evidence" value="ECO:0007669"/>
    <property type="project" value="InterPro"/>
</dbReference>
<dbReference type="Gene3D" id="1.10.443.10">
    <property type="entry name" value="Intergrase catalytic core"/>
    <property type="match status" value="1"/>
</dbReference>
<dbReference type="RefSeq" id="WP_086036821.1">
    <property type="nucleotide sequence ID" value="NZ_CP046051.1"/>
</dbReference>
<dbReference type="Proteomes" id="UP000509623">
    <property type="component" value="Chromosome"/>
</dbReference>
<dbReference type="InterPro" id="IPR013762">
    <property type="entry name" value="Integrase-like_cat_sf"/>
</dbReference>
<dbReference type="CDD" id="cd01189">
    <property type="entry name" value="INT_ICEBs1_C_like"/>
    <property type="match status" value="1"/>
</dbReference>
<sequence>MMMQAPSPEQRHWVTDTPHRAQRAAMLMMYAGLRRGEATALTWADVDLQADTIRVDKAVEMIGGKPKLKSTKTAAGVRIVQIPQILTNFLTTEKASEHPICMYVVHTAKNQMMTNQAWRVLWRSYMTDLNVKYGYGGKKNKLAAHKKDANGNLQGQLPMRIQTFTPHQLRHTFCTLMYLASVDVMTARDQMGA</sequence>
<keyword evidence="6" id="KW-1185">Reference proteome</keyword>
<dbReference type="GO" id="GO:0015074">
    <property type="term" value="P:DNA integration"/>
    <property type="evidence" value="ECO:0007669"/>
    <property type="project" value="InterPro"/>
</dbReference>
<evidence type="ECO:0000256" key="1">
    <source>
        <dbReference type="ARBA" id="ARBA00023172"/>
    </source>
</evidence>
<feature type="domain" description="Tyr recombinase" evidence="2">
    <location>
        <begin position="1"/>
        <end position="193"/>
    </location>
</feature>
<reference evidence="5 6" key="1">
    <citation type="submission" date="2019-11" db="EMBL/GenBank/DDBJ databases">
        <authorList>
            <person name="Ren C."/>
            <person name="Wang H."/>
            <person name="Xu Y."/>
        </authorList>
    </citation>
    <scope>NUCLEOTIDE SEQUENCE [LARGE SCALE GENOMIC DNA]</scope>
    <source>
        <strain evidence="6">JNU-WLY1368</strain>
        <strain evidence="3 5">LBM 19010</strain>
    </source>
</reference>
<protein>
    <submittedName>
        <fullName evidence="3">Tyrosine-type recombinase/integrase</fullName>
    </submittedName>
</protein>
<dbReference type="EMBL" id="CP046051">
    <property type="protein sequence ID" value="QKN24233.1"/>
    <property type="molecule type" value="Genomic_DNA"/>
</dbReference>
<keyword evidence="1" id="KW-0233">DNA recombination</keyword>
<evidence type="ECO:0000313" key="6">
    <source>
        <dbReference type="Proteomes" id="UP000509623"/>
    </source>
</evidence>
<dbReference type="InterPro" id="IPR011010">
    <property type="entry name" value="DNA_brk_join_enz"/>
</dbReference>
<dbReference type="InterPro" id="IPR002104">
    <property type="entry name" value="Integrase_catalytic"/>
</dbReference>
<reference evidence="4" key="3">
    <citation type="journal article" date="2022" name="Int. J. Syst. Evol. Microbiol.">
        <title>Caproicibacterium lactatifermentans sp. nov., isolated from pit clay used for the production of Chinese strong aroma-type liquor.</title>
        <authorList>
            <person name="Wang H."/>
            <person name="Gu Y."/>
            <person name="Zhao D."/>
            <person name="Qiao Z."/>
            <person name="Zheng J."/>
            <person name="Gao J."/>
            <person name="Ren C."/>
            <person name="Xu Y."/>
        </authorList>
    </citation>
    <scope>NUCLEOTIDE SEQUENCE</scope>
    <source>
        <strain evidence="4">JNU-WLY1368</strain>
    </source>
</reference>
<proteinExistence type="predicted"/>
<gene>
    <name evidence="3" type="ORF">GJQ69_06885</name>
    <name evidence="4" type="ORF">GKP14_06630</name>
</gene>
<dbReference type="EMBL" id="CP046161">
    <property type="protein sequence ID" value="QKO30695.1"/>
    <property type="molecule type" value="Genomic_DNA"/>
</dbReference>
<evidence type="ECO:0000313" key="5">
    <source>
        <dbReference type="Proteomes" id="UP000501316"/>
    </source>
</evidence>
<dbReference type="AlphaFoldDB" id="A0A859DV81"/>
<dbReference type="PROSITE" id="PS51898">
    <property type="entry name" value="TYR_RECOMBINASE"/>
    <property type="match status" value="1"/>
</dbReference>
<name>A0A859DV81_9FIRM</name>
<dbReference type="SUPFAM" id="SSF56349">
    <property type="entry name" value="DNA breaking-rejoining enzymes"/>
    <property type="match status" value="1"/>
</dbReference>